<keyword evidence="3" id="KW-1185">Reference proteome</keyword>
<sequence length="160" mass="17922">MVSEPTTSTNGGRRERGSSSGGAFKLLRLIWRRGKYQRGSESLGGGPDKLPDNLTIEQKDDKLEMALGTIILNLSDNVLREVNNETTASNVWKKLESLYLTNKKLSDENEVIILINSLPESFRDVKATIKYGRFFLTLEEYVSAPKSKDLELKIEKKDGG</sequence>
<protein>
    <submittedName>
        <fullName evidence="2">Uncharacterized protein</fullName>
    </submittedName>
</protein>
<gene>
    <name evidence="2" type="ORF">EZV62_008062</name>
</gene>
<feature type="region of interest" description="Disordered" evidence="1">
    <location>
        <begin position="1"/>
        <end position="21"/>
    </location>
</feature>
<name>A0A5C7IC47_9ROSI</name>
<organism evidence="2 3">
    <name type="scientific">Acer yangbiense</name>
    <dbReference type="NCBI Taxonomy" id="1000413"/>
    <lineage>
        <taxon>Eukaryota</taxon>
        <taxon>Viridiplantae</taxon>
        <taxon>Streptophyta</taxon>
        <taxon>Embryophyta</taxon>
        <taxon>Tracheophyta</taxon>
        <taxon>Spermatophyta</taxon>
        <taxon>Magnoliopsida</taxon>
        <taxon>eudicotyledons</taxon>
        <taxon>Gunneridae</taxon>
        <taxon>Pentapetalae</taxon>
        <taxon>rosids</taxon>
        <taxon>malvids</taxon>
        <taxon>Sapindales</taxon>
        <taxon>Sapindaceae</taxon>
        <taxon>Hippocastanoideae</taxon>
        <taxon>Acereae</taxon>
        <taxon>Acer</taxon>
    </lineage>
</organism>
<dbReference type="OrthoDB" id="8042871at2759"/>
<dbReference type="EMBL" id="VAHF01000003">
    <property type="protein sequence ID" value="TXG66787.1"/>
    <property type="molecule type" value="Genomic_DNA"/>
</dbReference>
<dbReference type="Pfam" id="PF14223">
    <property type="entry name" value="Retrotran_gag_2"/>
    <property type="match status" value="1"/>
</dbReference>
<feature type="compositionally biased region" description="Polar residues" evidence="1">
    <location>
        <begin position="1"/>
        <end position="10"/>
    </location>
</feature>
<evidence type="ECO:0000313" key="3">
    <source>
        <dbReference type="Proteomes" id="UP000323000"/>
    </source>
</evidence>
<evidence type="ECO:0000313" key="2">
    <source>
        <dbReference type="EMBL" id="TXG66787.1"/>
    </source>
</evidence>
<dbReference type="Proteomes" id="UP000323000">
    <property type="component" value="Chromosome 3"/>
</dbReference>
<evidence type="ECO:0000256" key="1">
    <source>
        <dbReference type="SAM" id="MobiDB-lite"/>
    </source>
</evidence>
<reference evidence="3" key="1">
    <citation type="journal article" date="2019" name="Gigascience">
        <title>De novo genome assembly of the endangered Acer yangbiense, a plant species with extremely small populations endemic to Yunnan Province, China.</title>
        <authorList>
            <person name="Yang J."/>
            <person name="Wariss H.M."/>
            <person name="Tao L."/>
            <person name="Zhang R."/>
            <person name="Yun Q."/>
            <person name="Hollingsworth P."/>
            <person name="Dao Z."/>
            <person name="Luo G."/>
            <person name="Guo H."/>
            <person name="Ma Y."/>
            <person name="Sun W."/>
        </authorList>
    </citation>
    <scope>NUCLEOTIDE SEQUENCE [LARGE SCALE GENOMIC DNA]</scope>
    <source>
        <strain evidence="3">cv. Malutang</strain>
    </source>
</reference>
<comment type="caution">
    <text evidence="2">The sequence shown here is derived from an EMBL/GenBank/DDBJ whole genome shotgun (WGS) entry which is preliminary data.</text>
</comment>
<proteinExistence type="predicted"/>
<accession>A0A5C7IC47</accession>
<dbReference type="AlphaFoldDB" id="A0A5C7IC47"/>